<dbReference type="Proteomes" id="UP001596037">
    <property type="component" value="Unassembled WGS sequence"/>
</dbReference>
<organism evidence="4 5">
    <name type="scientific">Caenimonas terrae</name>
    <dbReference type="NCBI Taxonomy" id="696074"/>
    <lineage>
        <taxon>Bacteria</taxon>
        <taxon>Pseudomonadati</taxon>
        <taxon>Pseudomonadota</taxon>
        <taxon>Betaproteobacteria</taxon>
        <taxon>Burkholderiales</taxon>
        <taxon>Comamonadaceae</taxon>
        <taxon>Caenimonas</taxon>
    </lineage>
</organism>
<evidence type="ECO:0000256" key="2">
    <source>
        <dbReference type="SAM" id="Phobius"/>
    </source>
</evidence>
<proteinExistence type="predicted"/>
<evidence type="ECO:0000259" key="3">
    <source>
        <dbReference type="PROSITE" id="PS51746"/>
    </source>
</evidence>
<dbReference type="PROSITE" id="PS51746">
    <property type="entry name" value="PPM_2"/>
    <property type="match status" value="1"/>
</dbReference>
<keyword evidence="2" id="KW-0472">Membrane</keyword>
<evidence type="ECO:0000313" key="5">
    <source>
        <dbReference type="Proteomes" id="UP001596037"/>
    </source>
</evidence>
<evidence type="ECO:0000256" key="1">
    <source>
        <dbReference type="ARBA" id="ARBA00022801"/>
    </source>
</evidence>
<feature type="transmembrane region" description="Helical" evidence="2">
    <location>
        <begin position="30"/>
        <end position="51"/>
    </location>
</feature>
<feature type="domain" description="PPM-type phosphatase" evidence="3">
    <location>
        <begin position="461"/>
        <end position="677"/>
    </location>
</feature>
<accession>A0ABW0NDX0</accession>
<dbReference type="Gene3D" id="3.60.40.10">
    <property type="entry name" value="PPM-type phosphatase domain"/>
    <property type="match status" value="1"/>
</dbReference>
<protein>
    <submittedName>
        <fullName evidence="4">SpoIIE family protein phosphatase</fullName>
    </submittedName>
</protein>
<keyword evidence="2" id="KW-0812">Transmembrane</keyword>
<keyword evidence="5" id="KW-1185">Reference proteome</keyword>
<keyword evidence="1" id="KW-0378">Hydrolase</keyword>
<reference evidence="5" key="1">
    <citation type="journal article" date="2019" name="Int. J. Syst. Evol. Microbiol.">
        <title>The Global Catalogue of Microorganisms (GCM) 10K type strain sequencing project: providing services to taxonomists for standard genome sequencing and annotation.</title>
        <authorList>
            <consortium name="The Broad Institute Genomics Platform"/>
            <consortium name="The Broad Institute Genome Sequencing Center for Infectious Disease"/>
            <person name="Wu L."/>
            <person name="Ma J."/>
        </authorList>
    </citation>
    <scope>NUCLEOTIDE SEQUENCE [LARGE SCALE GENOMIC DNA]</scope>
    <source>
        <strain evidence="5">CCUG 57401</strain>
    </source>
</reference>
<dbReference type="InterPro" id="IPR036457">
    <property type="entry name" value="PPM-type-like_dom_sf"/>
</dbReference>
<evidence type="ECO:0000313" key="4">
    <source>
        <dbReference type="EMBL" id="MFC5498078.1"/>
    </source>
</evidence>
<name>A0ABW0NDX0_9BURK</name>
<dbReference type="SUPFAM" id="SSF81606">
    <property type="entry name" value="PP2C-like"/>
    <property type="match status" value="1"/>
</dbReference>
<keyword evidence="2" id="KW-1133">Transmembrane helix</keyword>
<gene>
    <name evidence="4" type="ORF">ACFPOE_11080</name>
</gene>
<comment type="caution">
    <text evidence="4">The sequence shown here is derived from an EMBL/GenBank/DDBJ whole genome shotgun (WGS) entry which is preliminary data.</text>
</comment>
<sequence>MNRQDTIAMSQQQPARKQESTQFFRNYNRLVGATYLAILLLTVALFLYQIVQKQREEVQTIGGHVARHGQFIEFILRSSLDSLESMRIAASESFRLAGPGPGAGAQSPLFPLLQEAADGFNLDAAPERDATGNVTGTGALAGRSPAFYSDLRMALGLGPVFQAIALHLPNAASAGFISREHFSDVYPWVEHRKRPFSDSVYSSPTWTMGTPQQNRNREKYWPPVYYAGPENGLLVPTAAPIYNRDEFRGVVSIETSLDYLNRINSDFGYKPGTVFLVDAYGEVLAHPGLFADALRVQSTRPVAQVMPAGILDRQRGLAAIPADTPTEIAGHLVVRHAFVSAPWQLVYVVPTREIWSALLWERGPLMLMVVLGLTLLMVVTYLVTTREFIAPASKLVSHIAAESQFKPAPIPPVPGTWRPWFETISQAFRESLQLVGIRQELDIAAKMQLAILPRHWPDREEFSLWGLMRSAKEVGGDFYDHFPLEGGQIGIVVADVSGKGVPAALFGMVSKTLVRATATRFKGGPGEAIASVNDILCEDNDTCIFVTTFYGVYEPESGQLTYVNAGHPAPLLVHADGSSEFLPMTGGTALGIMDGIPFAQRVVTLQPGDCLLMYSDGVTEAFSPQAEEFTPARLLPLFAAGGIKDVHAAVRTVVAAVDAHANGAPQSDDITCVALIRRVGAPAPAPAHRAAETAEQA</sequence>
<dbReference type="InterPro" id="IPR001932">
    <property type="entry name" value="PPM-type_phosphatase-like_dom"/>
</dbReference>
<dbReference type="InterPro" id="IPR052016">
    <property type="entry name" value="Bact_Sigma-Reg"/>
</dbReference>
<dbReference type="PANTHER" id="PTHR43156">
    <property type="entry name" value="STAGE II SPORULATION PROTEIN E-RELATED"/>
    <property type="match status" value="1"/>
</dbReference>
<dbReference type="PANTHER" id="PTHR43156:SF2">
    <property type="entry name" value="STAGE II SPORULATION PROTEIN E"/>
    <property type="match status" value="1"/>
</dbReference>
<dbReference type="EMBL" id="JBHSMF010000006">
    <property type="protein sequence ID" value="MFC5498078.1"/>
    <property type="molecule type" value="Genomic_DNA"/>
</dbReference>
<dbReference type="SMART" id="SM00331">
    <property type="entry name" value="PP2C_SIG"/>
    <property type="match status" value="1"/>
</dbReference>
<dbReference type="Pfam" id="PF07228">
    <property type="entry name" value="SpoIIE"/>
    <property type="match status" value="1"/>
</dbReference>
<dbReference type="Gene3D" id="3.30.450.20">
    <property type="entry name" value="PAS domain"/>
    <property type="match status" value="1"/>
</dbReference>
<dbReference type="RefSeq" id="WP_376850141.1">
    <property type="nucleotide sequence ID" value="NZ_JBHSMF010000006.1"/>
</dbReference>